<sequence>MADQPLTTSHRLSSQSPIGYAADPQPRSPSSTTDSNSSSVSGPNHKTRLSNSENKNDRSKIMLRCKEMALGKAELDHKLQIFQLRSSFNKAELEHRPQKIRSEGIYHKSERELKVHNEGISDGAGQLIGGIGCFMLAVLFMVSKALSAAAAPK</sequence>
<feature type="region of interest" description="Disordered" evidence="1">
    <location>
        <begin position="1"/>
        <end position="60"/>
    </location>
</feature>
<reference evidence="2 3" key="1">
    <citation type="submission" date="2016-03" db="EMBL/GenBank/DDBJ databases">
        <title>Comparative genomics of Pseudogymnoascus destructans, the fungus causing white-nose syndrome of bats.</title>
        <authorList>
            <person name="Palmer J.M."/>
            <person name="Drees K.P."/>
            <person name="Foster J.T."/>
            <person name="Lindner D.L."/>
        </authorList>
    </citation>
    <scope>NUCLEOTIDE SEQUENCE [LARGE SCALE GENOMIC DNA]</scope>
    <source>
        <strain evidence="2 3">UAMH 10579</strain>
    </source>
</reference>
<dbReference type="Proteomes" id="UP000091956">
    <property type="component" value="Unassembled WGS sequence"/>
</dbReference>
<evidence type="ECO:0000313" key="2">
    <source>
        <dbReference type="EMBL" id="OBT91544.1"/>
    </source>
</evidence>
<protein>
    <submittedName>
        <fullName evidence="2">Uncharacterized protein</fullName>
    </submittedName>
</protein>
<feature type="compositionally biased region" description="Polar residues" evidence="1">
    <location>
        <begin position="1"/>
        <end position="17"/>
    </location>
</feature>
<dbReference type="EMBL" id="KV460287">
    <property type="protein sequence ID" value="OBT91544.1"/>
    <property type="molecule type" value="Genomic_DNA"/>
</dbReference>
<organism evidence="2 3">
    <name type="scientific">Pseudogymnoascus verrucosus</name>
    <dbReference type="NCBI Taxonomy" id="342668"/>
    <lineage>
        <taxon>Eukaryota</taxon>
        <taxon>Fungi</taxon>
        <taxon>Dikarya</taxon>
        <taxon>Ascomycota</taxon>
        <taxon>Pezizomycotina</taxon>
        <taxon>Leotiomycetes</taxon>
        <taxon>Thelebolales</taxon>
        <taxon>Thelebolaceae</taxon>
        <taxon>Pseudogymnoascus</taxon>
    </lineage>
</organism>
<evidence type="ECO:0000256" key="1">
    <source>
        <dbReference type="SAM" id="MobiDB-lite"/>
    </source>
</evidence>
<dbReference type="AlphaFoldDB" id="A0A1B8G6T4"/>
<name>A0A1B8G6T4_9PEZI</name>
<keyword evidence="3" id="KW-1185">Reference proteome</keyword>
<reference evidence="3" key="2">
    <citation type="journal article" date="2018" name="Nat. Commun.">
        <title>Extreme sensitivity to ultraviolet light in the fungal pathogen causing white-nose syndrome of bats.</title>
        <authorList>
            <person name="Palmer J.M."/>
            <person name="Drees K.P."/>
            <person name="Foster J.T."/>
            <person name="Lindner D.L."/>
        </authorList>
    </citation>
    <scope>NUCLEOTIDE SEQUENCE [LARGE SCALE GENOMIC DNA]</scope>
    <source>
        <strain evidence="3">UAMH 10579</strain>
    </source>
</reference>
<dbReference type="RefSeq" id="XP_018125277.1">
    <property type="nucleotide sequence ID" value="XM_018279825.1"/>
</dbReference>
<proteinExistence type="predicted"/>
<evidence type="ECO:0000313" key="3">
    <source>
        <dbReference type="Proteomes" id="UP000091956"/>
    </source>
</evidence>
<accession>A0A1B8G6T4</accession>
<gene>
    <name evidence="2" type="ORF">VE01_10427</name>
</gene>
<dbReference type="GeneID" id="28843813"/>
<feature type="compositionally biased region" description="Low complexity" evidence="1">
    <location>
        <begin position="28"/>
        <end position="41"/>
    </location>
</feature>